<gene>
    <name evidence="1" type="ORF">DDB_G0283311</name>
</gene>
<dbReference type="VEuPathDB" id="AmoebaDB:DDB_G0283311"/>
<dbReference type="FunCoup" id="Q54R89">
    <property type="interactions" value="362"/>
</dbReference>
<name>Q54R89_DICDI</name>
<keyword evidence="2" id="KW-1185">Reference proteome</keyword>
<dbReference type="EMBL" id="AAFI02000052">
    <property type="protein sequence ID" value="EAL65796.1"/>
    <property type="molecule type" value="Genomic_DNA"/>
</dbReference>
<dbReference type="RefSeq" id="XP_639158.1">
    <property type="nucleotide sequence ID" value="XM_634066.1"/>
</dbReference>
<dbReference type="InParanoid" id="Q54R89"/>
<evidence type="ECO:0000313" key="2">
    <source>
        <dbReference type="Proteomes" id="UP000002195"/>
    </source>
</evidence>
<dbReference type="AlphaFoldDB" id="Q54R89"/>
<evidence type="ECO:0000313" key="1">
    <source>
        <dbReference type="EMBL" id="EAL65796.1"/>
    </source>
</evidence>
<protein>
    <submittedName>
        <fullName evidence="1">Uncharacterized protein</fullName>
    </submittedName>
</protein>
<dbReference type="PaxDb" id="44689-DDB0237732"/>
<dbReference type="Proteomes" id="UP000002195">
    <property type="component" value="Unassembled WGS sequence"/>
</dbReference>
<dbReference type="dictyBase" id="DDB_G0283311"/>
<dbReference type="eggNOG" id="ENOG502RIF0">
    <property type="taxonomic scope" value="Eukaryota"/>
</dbReference>
<accession>Q54R89</accession>
<reference evidence="1 2" key="1">
    <citation type="journal article" date="2005" name="Nature">
        <title>The genome of the social amoeba Dictyostelium discoideum.</title>
        <authorList>
            <consortium name="The Dictyostelium discoideum Sequencing Consortium"/>
            <person name="Eichinger L."/>
            <person name="Pachebat J.A."/>
            <person name="Glockner G."/>
            <person name="Rajandream M.A."/>
            <person name="Sucgang R."/>
            <person name="Berriman M."/>
            <person name="Song J."/>
            <person name="Olsen R."/>
            <person name="Szafranski K."/>
            <person name="Xu Q."/>
            <person name="Tunggal B."/>
            <person name="Kummerfeld S."/>
            <person name="Madera M."/>
            <person name="Konfortov B.A."/>
            <person name="Rivero F."/>
            <person name="Bankier A.T."/>
            <person name="Lehmann R."/>
            <person name="Hamlin N."/>
            <person name="Davies R."/>
            <person name="Gaudet P."/>
            <person name="Fey P."/>
            <person name="Pilcher K."/>
            <person name="Chen G."/>
            <person name="Saunders D."/>
            <person name="Sodergren E."/>
            <person name="Davis P."/>
            <person name="Kerhornou A."/>
            <person name="Nie X."/>
            <person name="Hall N."/>
            <person name="Anjard C."/>
            <person name="Hemphill L."/>
            <person name="Bason N."/>
            <person name="Farbrother P."/>
            <person name="Desany B."/>
            <person name="Just E."/>
            <person name="Morio T."/>
            <person name="Rost R."/>
            <person name="Churcher C."/>
            <person name="Cooper J."/>
            <person name="Haydock S."/>
            <person name="van Driessche N."/>
            <person name="Cronin A."/>
            <person name="Goodhead I."/>
            <person name="Muzny D."/>
            <person name="Mourier T."/>
            <person name="Pain A."/>
            <person name="Lu M."/>
            <person name="Harper D."/>
            <person name="Lindsay R."/>
            <person name="Hauser H."/>
            <person name="James K."/>
            <person name="Quiles M."/>
            <person name="Madan Babu M."/>
            <person name="Saito T."/>
            <person name="Buchrieser C."/>
            <person name="Wardroper A."/>
            <person name="Felder M."/>
            <person name="Thangavelu M."/>
            <person name="Johnson D."/>
            <person name="Knights A."/>
            <person name="Loulseged H."/>
            <person name="Mungall K."/>
            <person name="Oliver K."/>
            <person name="Price C."/>
            <person name="Quail M.A."/>
            <person name="Urushihara H."/>
            <person name="Hernandez J."/>
            <person name="Rabbinowitsch E."/>
            <person name="Steffen D."/>
            <person name="Sanders M."/>
            <person name="Ma J."/>
            <person name="Kohara Y."/>
            <person name="Sharp S."/>
            <person name="Simmonds M."/>
            <person name="Spiegler S."/>
            <person name="Tivey A."/>
            <person name="Sugano S."/>
            <person name="White B."/>
            <person name="Walker D."/>
            <person name="Woodward J."/>
            <person name="Winckler T."/>
            <person name="Tanaka Y."/>
            <person name="Shaulsky G."/>
            <person name="Schleicher M."/>
            <person name="Weinstock G."/>
            <person name="Rosenthal A."/>
            <person name="Cox E.C."/>
            <person name="Chisholm R.L."/>
            <person name="Gibbs R."/>
            <person name="Loomis W.F."/>
            <person name="Platzer M."/>
            <person name="Kay R.R."/>
            <person name="Williams J."/>
            <person name="Dear P.H."/>
            <person name="Noegel A.A."/>
            <person name="Barrell B."/>
            <person name="Kuspa A."/>
        </authorList>
    </citation>
    <scope>NUCLEOTIDE SEQUENCE [LARGE SCALE GENOMIC DNA]</scope>
    <source>
        <strain evidence="1 2">AX4</strain>
    </source>
</reference>
<dbReference type="HOGENOM" id="CLU_1707548_0_0_1"/>
<proteinExistence type="predicted"/>
<dbReference type="KEGG" id="ddi:DDB_G0283311"/>
<organism evidence="1 2">
    <name type="scientific">Dictyostelium discoideum</name>
    <name type="common">Social amoeba</name>
    <dbReference type="NCBI Taxonomy" id="44689"/>
    <lineage>
        <taxon>Eukaryota</taxon>
        <taxon>Amoebozoa</taxon>
        <taxon>Evosea</taxon>
        <taxon>Eumycetozoa</taxon>
        <taxon>Dictyostelia</taxon>
        <taxon>Dictyosteliales</taxon>
        <taxon>Dictyosteliaceae</taxon>
        <taxon>Dictyostelium</taxon>
    </lineage>
</organism>
<dbReference type="GeneID" id="8624028"/>
<comment type="caution">
    <text evidence="1">The sequence shown here is derived from an EMBL/GenBank/DDBJ whole genome shotgun (WGS) entry which is preliminary data.</text>
</comment>
<sequence length="154" mass="17673">MIRSAISNLNSASINLEALLVTNFTKPLLFRNNFSGDLTPTDFTVTDNRPNPKQKNIDIKNAFQIQAEPIDSNDLIISEDSLKTNKNRVVAMPYQFNYTNYYKGKRATKKGVTKKKRHLKDFGVVPHIFPESMFRDYYMKPIPLSKVQEGNIDN</sequence>